<evidence type="ECO:0000313" key="10">
    <source>
        <dbReference type="Proteomes" id="UP001497623"/>
    </source>
</evidence>
<keyword evidence="2 7" id="KW-0732">Signal</keyword>
<proteinExistence type="predicted"/>
<feature type="chain" id="PRO_5043932015" description="Chitin-binding type-2 domain-containing protein" evidence="7">
    <location>
        <begin position="24"/>
        <end position="343"/>
    </location>
</feature>
<dbReference type="InterPro" id="IPR051940">
    <property type="entry name" value="Chitin_bind-dev_reg"/>
</dbReference>
<feature type="signal peptide" evidence="7">
    <location>
        <begin position="1"/>
        <end position="23"/>
    </location>
</feature>
<feature type="non-terminal residue" evidence="9">
    <location>
        <position position="1"/>
    </location>
</feature>
<keyword evidence="10" id="KW-1185">Reference proteome</keyword>
<keyword evidence="4" id="KW-1015">Disulfide bond</keyword>
<evidence type="ECO:0000256" key="2">
    <source>
        <dbReference type="ARBA" id="ARBA00022729"/>
    </source>
</evidence>
<dbReference type="EMBL" id="CAXKWB010009123">
    <property type="protein sequence ID" value="CAL4093561.1"/>
    <property type="molecule type" value="Genomic_DNA"/>
</dbReference>
<evidence type="ECO:0000256" key="3">
    <source>
        <dbReference type="ARBA" id="ARBA00022737"/>
    </source>
</evidence>
<dbReference type="InterPro" id="IPR036508">
    <property type="entry name" value="Chitin-bd_dom_sf"/>
</dbReference>
<dbReference type="SUPFAM" id="SSF57625">
    <property type="entry name" value="Invertebrate chitin-binding proteins"/>
    <property type="match status" value="3"/>
</dbReference>
<feature type="domain" description="Chitin-binding type-2" evidence="8">
    <location>
        <begin position="160"/>
        <end position="224"/>
    </location>
</feature>
<gene>
    <name evidence="9" type="ORF">MNOR_LOCUS14902</name>
</gene>
<evidence type="ECO:0000256" key="6">
    <source>
        <dbReference type="SAM" id="MobiDB-lite"/>
    </source>
</evidence>
<dbReference type="PANTHER" id="PTHR23301">
    <property type="entry name" value="CHITIN BINDING PERITROPHIN-A"/>
    <property type="match status" value="1"/>
</dbReference>
<organism evidence="9 10">
    <name type="scientific">Meganyctiphanes norvegica</name>
    <name type="common">Northern krill</name>
    <name type="synonym">Thysanopoda norvegica</name>
    <dbReference type="NCBI Taxonomy" id="48144"/>
    <lineage>
        <taxon>Eukaryota</taxon>
        <taxon>Metazoa</taxon>
        <taxon>Ecdysozoa</taxon>
        <taxon>Arthropoda</taxon>
        <taxon>Crustacea</taxon>
        <taxon>Multicrustacea</taxon>
        <taxon>Malacostraca</taxon>
        <taxon>Eumalacostraca</taxon>
        <taxon>Eucarida</taxon>
        <taxon>Euphausiacea</taxon>
        <taxon>Euphausiidae</taxon>
        <taxon>Meganyctiphanes</taxon>
    </lineage>
</organism>
<evidence type="ECO:0000256" key="1">
    <source>
        <dbReference type="ARBA" id="ARBA00022669"/>
    </source>
</evidence>
<dbReference type="SMART" id="SM00494">
    <property type="entry name" value="ChtBD2"/>
    <property type="match status" value="3"/>
</dbReference>
<feature type="non-terminal residue" evidence="9">
    <location>
        <position position="343"/>
    </location>
</feature>
<feature type="compositionally biased region" description="Basic residues" evidence="6">
    <location>
        <begin position="317"/>
        <end position="332"/>
    </location>
</feature>
<reference evidence="9 10" key="1">
    <citation type="submission" date="2024-05" db="EMBL/GenBank/DDBJ databases">
        <authorList>
            <person name="Wallberg A."/>
        </authorList>
    </citation>
    <scope>NUCLEOTIDE SEQUENCE [LARGE SCALE GENOMIC DNA]</scope>
</reference>
<comment type="caution">
    <text evidence="9">The sequence shown here is derived from an EMBL/GenBank/DDBJ whole genome shotgun (WGS) entry which is preliminary data.</text>
</comment>
<dbReference type="GO" id="GO:0008061">
    <property type="term" value="F:chitin binding"/>
    <property type="evidence" value="ECO:0007669"/>
    <property type="project" value="UniProtKB-KW"/>
</dbReference>
<feature type="domain" description="Chitin-binding type-2" evidence="8">
    <location>
        <begin position="94"/>
        <end position="154"/>
    </location>
</feature>
<evidence type="ECO:0000259" key="8">
    <source>
        <dbReference type="PROSITE" id="PS50940"/>
    </source>
</evidence>
<protein>
    <recommendedName>
        <fullName evidence="8">Chitin-binding type-2 domain-containing protein</fullName>
    </recommendedName>
</protein>
<keyword evidence="3" id="KW-0677">Repeat</keyword>
<dbReference type="Pfam" id="PF01607">
    <property type="entry name" value="CBM_14"/>
    <property type="match status" value="3"/>
</dbReference>
<feature type="region of interest" description="Disordered" evidence="6">
    <location>
        <begin position="255"/>
        <end position="343"/>
    </location>
</feature>
<dbReference type="Gene3D" id="2.170.140.10">
    <property type="entry name" value="Chitin binding domain"/>
    <property type="match status" value="3"/>
</dbReference>
<keyword evidence="5" id="KW-0325">Glycoprotein</keyword>
<feature type="domain" description="Chitin-binding type-2" evidence="8">
    <location>
        <begin position="25"/>
        <end position="83"/>
    </location>
</feature>
<evidence type="ECO:0000256" key="7">
    <source>
        <dbReference type="SAM" id="SignalP"/>
    </source>
</evidence>
<feature type="compositionally biased region" description="Low complexity" evidence="6">
    <location>
        <begin position="291"/>
        <end position="312"/>
    </location>
</feature>
<keyword evidence="1" id="KW-0147">Chitin-binding</keyword>
<dbReference type="PROSITE" id="PS50940">
    <property type="entry name" value="CHIT_BIND_II"/>
    <property type="match status" value="3"/>
</dbReference>
<dbReference type="AlphaFoldDB" id="A0AAV2QNH9"/>
<accession>A0AAV2QNH9</accession>
<dbReference type="InterPro" id="IPR002557">
    <property type="entry name" value="Chitin-bd_dom"/>
</dbReference>
<dbReference type="PANTHER" id="PTHR23301:SF107">
    <property type="entry name" value="LD20793P"/>
    <property type="match status" value="1"/>
</dbReference>
<evidence type="ECO:0000256" key="5">
    <source>
        <dbReference type="ARBA" id="ARBA00023180"/>
    </source>
</evidence>
<name>A0AAV2QNH9_MEGNR</name>
<feature type="compositionally biased region" description="Low complexity" evidence="6">
    <location>
        <begin position="333"/>
        <end position="343"/>
    </location>
</feature>
<sequence length="343" mass="37010">SAIMWTTAVTSSVLLALTATVSGQGFTCPKNQGYYPDPAYCDKYYDCVDGVATEKNCIDGFVFNPANPRIEQCDFPFAVPCGTRSQLQTPQVLDPECHRANGYFAHEQENLCNEFYFCNAGTVSKLTCPDGLHFSKASGNCAWPVASGRTGCLTKTEELGFACPVVSTERAAAHPRYPDPEDCKFFFVCVNGKDPRRTGCDFGSVFNPGLEKCDSANNVPGCEGYYKEEFSQLINQAGGLGSADLVNKLSNTFVIPEDRGTGNVNPNNRRRKPASGAVQINASANTRRQRPGAAAGARPGAEAGARPGAQRPDGSRPLRRRRPGQGPRRRRTTTTTTTTPAPE</sequence>
<evidence type="ECO:0000313" key="9">
    <source>
        <dbReference type="EMBL" id="CAL4093561.1"/>
    </source>
</evidence>
<dbReference type="Proteomes" id="UP001497623">
    <property type="component" value="Unassembled WGS sequence"/>
</dbReference>
<evidence type="ECO:0000256" key="4">
    <source>
        <dbReference type="ARBA" id="ARBA00023157"/>
    </source>
</evidence>
<dbReference type="GO" id="GO:0005576">
    <property type="term" value="C:extracellular region"/>
    <property type="evidence" value="ECO:0007669"/>
    <property type="project" value="InterPro"/>
</dbReference>